<organism evidence="1 2">
    <name type="scientific">Xylanibacter ruminicola</name>
    <name type="common">Prevotella ruminicola</name>
    <dbReference type="NCBI Taxonomy" id="839"/>
    <lineage>
        <taxon>Bacteria</taxon>
        <taxon>Pseudomonadati</taxon>
        <taxon>Bacteroidota</taxon>
        <taxon>Bacteroidia</taxon>
        <taxon>Bacteroidales</taxon>
        <taxon>Prevotellaceae</taxon>
        <taxon>Xylanibacter</taxon>
    </lineage>
</organism>
<dbReference type="GeneID" id="31499898"/>
<reference evidence="1" key="1">
    <citation type="submission" date="2021-08" db="EMBL/GenBank/DDBJ databases">
        <title>Prevotella lacticifex sp. nov., isolated from rumen of cow.</title>
        <authorList>
            <person name="Shinkai T."/>
            <person name="Ikeyama N."/>
            <person name="Kumagai M."/>
            <person name="Ohmori H."/>
            <person name="Sakamoto M."/>
            <person name="Ohkuma M."/>
            <person name="Mitsumori M."/>
        </authorList>
    </citation>
    <scope>NUCLEOTIDE SEQUENCE</scope>
    <source>
        <strain evidence="1">JCM 8259</strain>
    </source>
</reference>
<dbReference type="Proteomes" id="UP000887097">
    <property type="component" value="Unassembled WGS sequence"/>
</dbReference>
<evidence type="ECO:0000313" key="1">
    <source>
        <dbReference type="EMBL" id="GJG32752.1"/>
    </source>
</evidence>
<protein>
    <recommendedName>
        <fullName evidence="3">WG containing repeat-containing protein</fullName>
    </recommendedName>
</protein>
<proteinExistence type="predicted"/>
<dbReference type="EMBL" id="BPTT01000001">
    <property type="protein sequence ID" value="GJG32752.1"/>
    <property type="molecule type" value="Genomic_DNA"/>
</dbReference>
<accession>A0AA37I093</accession>
<comment type="caution">
    <text evidence="1">The sequence shown here is derived from an EMBL/GenBank/DDBJ whole genome shotgun (WGS) entry which is preliminary data.</text>
</comment>
<evidence type="ECO:0000313" key="2">
    <source>
        <dbReference type="Proteomes" id="UP000887097"/>
    </source>
</evidence>
<name>A0AA37I093_XYLRU</name>
<sequence length="246" mass="27992">MNIEKKLPRPSVEKLNEFDELCKQTHATDLSSEQYQSLIDQVNDIIVSYDLSNYVFENPATGKKGVKNPAGVVLVPADYDEFNFVGDHNIFTVSHIAAKRGGKYGVVTTDGTGKALCDFRFDYLQWYPYAGLYLARWDGVEGKFGMVNKDGKVFIPNVLTKLYDPWNDFMLLESDGKFGGLDISTFFFVMPEYDNIDAEPDELVVFHKGGVEGYIVEETGEFITKEQYEDDEQYVDAYVYNTYVNL</sequence>
<evidence type="ECO:0008006" key="3">
    <source>
        <dbReference type="Google" id="ProtNLM"/>
    </source>
</evidence>
<gene>
    <name evidence="1" type="ORF">PRMUPPPA20_08610</name>
</gene>
<dbReference type="AlphaFoldDB" id="A0AA37I093"/>
<dbReference type="RefSeq" id="WP_013063686.1">
    <property type="nucleotide sequence ID" value="NZ_BPTT01000001.1"/>
</dbReference>